<keyword evidence="4" id="KW-1185">Reference proteome</keyword>
<reference evidence="3" key="1">
    <citation type="journal article" date="2015" name="PeerJ">
        <title>First genomic representation of candidate bacterial phylum KSB3 points to enhanced environmental sensing as a trigger of wastewater bulking.</title>
        <authorList>
            <person name="Sekiguchi Y."/>
            <person name="Ohashi A."/>
            <person name="Parks D.H."/>
            <person name="Yamauchi T."/>
            <person name="Tyson G.W."/>
            <person name="Hugenholtz P."/>
        </authorList>
    </citation>
    <scope>NUCLEOTIDE SEQUENCE [LARGE SCALE GENOMIC DNA]</scope>
</reference>
<name>A0A081BZB8_VECG1</name>
<organism evidence="3">
    <name type="scientific">Vecturithrix granuli</name>
    <dbReference type="NCBI Taxonomy" id="1499967"/>
    <lineage>
        <taxon>Bacteria</taxon>
        <taxon>Candidatus Moduliflexota</taxon>
        <taxon>Candidatus Vecturitrichia</taxon>
        <taxon>Candidatus Vecturitrichales</taxon>
        <taxon>Candidatus Vecturitrichaceae</taxon>
        <taxon>Candidatus Vecturithrix</taxon>
    </lineage>
</organism>
<dbReference type="HOGENOM" id="CLU_379329_0_0_0"/>
<dbReference type="STRING" id="1499967.U27_04640"/>
<feature type="region of interest" description="Disordered" evidence="1">
    <location>
        <begin position="552"/>
        <end position="730"/>
    </location>
</feature>
<evidence type="ECO:0000313" key="3">
    <source>
        <dbReference type="EMBL" id="GAK57673.1"/>
    </source>
</evidence>
<evidence type="ECO:0000256" key="1">
    <source>
        <dbReference type="SAM" id="MobiDB-lite"/>
    </source>
</evidence>
<proteinExistence type="predicted"/>
<gene>
    <name evidence="3" type="ORF">U27_04640</name>
</gene>
<dbReference type="eggNOG" id="ENOG503388X">
    <property type="taxonomic scope" value="Bacteria"/>
</dbReference>
<dbReference type="InterPro" id="IPR018247">
    <property type="entry name" value="EF_Hand_1_Ca_BS"/>
</dbReference>
<sequence length="730" mass="80080">MKIRRFMFVTISALLLMMLFSCATETSKKPVKRGSQAKKSSMYKHLATLQEADCSGVRPGTTGSLVADSGFRPHPHGFSFPNYSKEFPEGNLKVEDARMLFGDQICKSIKDGKCLPTTAAHLWIKNMNAAMEDGHCEGMAVLSSLFFREQSQIQEYGQTTTFKLTPEKTSLLRSIAAYWTLQSLEPVISESLYYQTKTPAEILRTLIEALKTGQEFYTLGIYGSFGGHSITPYAVEDIGKGIFWIHVYDNNYPCTYKYVEIDTNLNTWRYAAGVINLDEEPMPWEGSTGSIDLTSLSIRQQPVECPFCQDAQTGCGSGGRLAVLMNSKDSTINATNQSGQQVGIDEMGRIVNQIPGAKLLQFKGPEMSNVDKRGLSPSVLRSTLIMLPPDPQYTFNLTGHATLQQSETAQIGVFQPCQAFTIDQIALKPGQQNQLIIANGNHFRYTPGDKDSPQFRFATYAPRAVDGLYTVQDITLNEGAIFDIKIDLETNKINISDDDPELDSFDLDVTIVDEDGNIEKMSYDDIEAGDEGQAIFDVDEEGNWDLEIDADSDGLIDDEDFDDDNDGVVDDDDIDDDGDGISDDEDLEEDYDDEEFDNEEFDDDEGYDDDEYDSNDDDGDGDDDGDNGESNDDEGDDGDSGDDKSDGDDEGSDDESDDDESDDDDGSDDDGGDDESDSDDGGDDESDSDDGGDDESDSDDGGDDGNDDDGGDDESDSDNGSDDDDDGDDE</sequence>
<dbReference type="PROSITE" id="PS51257">
    <property type="entry name" value="PROKAR_LIPOPROTEIN"/>
    <property type="match status" value="1"/>
</dbReference>
<accession>A0A081BZB8</accession>
<dbReference type="Proteomes" id="UP000030661">
    <property type="component" value="Unassembled WGS sequence"/>
</dbReference>
<dbReference type="PROSITE" id="PS00018">
    <property type="entry name" value="EF_HAND_1"/>
    <property type="match status" value="1"/>
</dbReference>
<dbReference type="AlphaFoldDB" id="A0A081BZB8"/>
<evidence type="ECO:0000256" key="2">
    <source>
        <dbReference type="SAM" id="SignalP"/>
    </source>
</evidence>
<protein>
    <submittedName>
        <fullName evidence="3">Uncharacterized protein</fullName>
    </submittedName>
</protein>
<dbReference type="EMBL" id="DF820466">
    <property type="protein sequence ID" value="GAK57673.1"/>
    <property type="molecule type" value="Genomic_DNA"/>
</dbReference>
<feature type="chain" id="PRO_5001755412" evidence="2">
    <location>
        <begin position="24"/>
        <end position="730"/>
    </location>
</feature>
<feature type="signal peptide" evidence="2">
    <location>
        <begin position="1"/>
        <end position="23"/>
    </location>
</feature>
<evidence type="ECO:0000313" key="4">
    <source>
        <dbReference type="Proteomes" id="UP000030661"/>
    </source>
</evidence>
<keyword evidence="2" id="KW-0732">Signal</keyword>